<reference evidence="1 2" key="1">
    <citation type="journal article" date="2003" name="Proc. Natl. Acad. Sci. U.S.A.">
        <title>Complete genome sequence of the marine planctomycete Pirellula sp. strain 1.</title>
        <authorList>
            <person name="Gloeckner F.O."/>
            <person name="Kube M."/>
            <person name="Bauer M."/>
            <person name="Teeling H."/>
            <person name="Lombardot T."/>
            <person name="Ludwig W."/>
            <person name="Gade D."/>
            <person name="Beck A."/>
            <person name="Borzym K."/>
            <person name="Heitmann K."/>
            <person name="Rabus R."/>
            <person name="Schlesner H."/>
            <person name="Amann R."/>
            <person name="Reinhardt R."/>
        </authorList>
    </citation>
    <scope>NUCLEOTIDE SEQUENCE [LARGE SCALE GENOMIC DNA]</scope>
    <source>
        <strain evidence="2">DSM 10527 / NCIMB 13988 / SH1</strain>
    </source>
</reference>
<evidence type="ECO:0000313" key="2">
    <source>
        <dbReference type="Proteomes" id="UP000001025"/>
    </source>
</evidence>
<dbReference type="EnsemblBacteria" id="CAD76434">
    <property type="protein sequence ID" value="CAD76434"/>
    <property type="gene ID" value="RB9747"/>
</dbReference>
<dbReference type="Proteomes" id="UP000001025">
    <property type="component" value="Chromosome"/>
</dbReference>
<proteinExistence type="predicted"/>
<keyword evidence="2" id="KW-1185">Reference proteome</keyword>
<dbReference type="AlphaFoldDB" id="Q7UL44"/>
<accession>Q7UL44</accession>
<dbReference type="InParanoid" id="Q7UL44"/>
<protein>
    <submittedName>
        <fullName evidence="1">Uncharacterized protein</fullName>
    </submittedName>
</protein>
<organism evidence="1 2">
    <name type="scientific">Rhodopirellula baltica (strain DSM 10527 / NCIMB 13988 / SH1)</name>
    <dbReference type="NCBI Taxonomy" id="243090"/>
    <lineage>
        <taxon>Bacteria</taxon>
        <taxon>Pseudomonadati</taxon>
        <taxon>Planctomycetota</taxon>
        <taxon>Planctomycetia</taxon>
        <taxon>Pirellulales</taxon>
        <taxon>Pirellulaceae</taxon>
        <taxon>Rhodopirellula</taxon>
    </lineage>
</organism>
<gene>
    <name evidence="1" type="ordered locus">RB9747</name>
</gene>
<dbReference type="STRING" id="243090.RB9747"/>
<sequence>MVRPTPASTVALALRGSEQPGQRVPIDVSLASANSLNQLLRGAAGHSCTLMHHARDTCLRSPPELLVSRRQR</sequence>
<dbReference type="KEGG" id="rba:RB9747"/>
<dbReference type="HOGENOM" id="CLU_2719648_0_0_0"/>
<dbReference type="EMBL" id="BX294150">
    <property type="protein sequence ID" value="CAD76434.1"/>
    <property type="molecule type" value="Genomic_DNA"/>
</dbReference>
<name>Q7UL44_RHOBA</name>
<evidence type="ECO:0000313" key="1">
    <source>
        <dbReference type="EMBL" id="CAD76434.1"/>
    </source>
</evidence>